<name>A0A840IK02_9ACTN</name>
<protein>
    <submittedName>
        <fullName evidence="10">Formate dehydrogenase major subunit</fullName>
        <ecNumber evidence="10">1.17.1.9</ecNumber>
    </submittedName>
</protein>
<dbReference type="InterPro" id="IPR009010">
    <property type="entry name" value="Asp_de-COase-like_dom_sf"/>
</dbReference>
<dbReference type="PANTHER" id="PTHR43598:SF1">
    <property type="entry name" value="FORMATE DEHYDROGENASE-O MAJOR SUBUNIT"/>
    <property type="match status" value="1"/>
</dbReference>
<organism evidence="10 11">
    <name type="scientific">Conexibacter arvalis</name>
    <dbReference type="NCBI Taxonomy" id="912552"/>
    <lineage>
        <taxon>Bacteria</taxon>
        <taxon>Bacillati</taxon>
        <taxon>Actinomycetota</taxon>
        <taxon>Thermoleophilia</taxon>
        <taxon>Solirubrobacterales</taxon>
        <taxon>Conexibacteraceae</taxon>
        <taxon>Conexibacter</taxon>
    </lineage>
</organism>
<dbReference type="AlphaFoldDB" id="A0A840IK02"/>
<evidence type="ECO:0000256" key="2">
    <source>
        <dbReference type="ARBA" id="ARBA00004196"/>
    </source>
</evidence>
<dbReference type="EC" id="1.17.1.9" evidence="10"/>
<evidence type="ECO:0000256" key="4">
    <source>
        <dbReference type="ARBA" id="ARBA00022485"/>
    </source>
</evidence>
<dbReference type="Proteomes" id="UP000585272">
    <property type="component" value="Unassembled WGS sequence"/>
</dbReference>
<comment type="subcellular location">
    <subcellularLocation>
        <location evidence="2">Cell envelope</location>
    </subcellularLocation>
</comment>
<dbReference type="CDD" id="cd02792">
    <property type="entry name" value="MopB_CT_Formate-Dh-Na-like"/>
    <property type="match status" value="1"/>
</dbReference>
<dbReference type="Gene3D" id="3.40.50.740">
    <property type="match status" value="1"/>
</dbReference>
<feature type="domain" description="Molybdopterin oxidoreductase" evidence="8">
    <location>
        <begin position="403"/>
        <end position="449"/>
    </location>
</feature>
<keyword evidence="4" id="KW-0408">Iron</keyword>
<dbReference type="Gene3D" id="2.40.40.20">
    <property type="match status" value="1"/>
</dbReference>
<evidence type="ECO:0000313" key="11">
    <source>
        <dbReference type="Proteomes" id="UP000585272"/>
    </source>
</evidence>
<feature type="domain" description="Molybdopterin oxidoreductase" evidence="8">
    <location>
        <begin position="3"/>
        <end position="371"/>
    </location>
</feature>
<dbReference type="Pfam" id="PF00384">
    <property type="entry name" value="Molybdopterin"/>
    <property type="match status" value="2"/>
</dbReference>
<dbReference type="SUPFAM" id="SSF50692">
    <property type="entry name" value="ADC-like"/>
    <property type="match status" value="1"/>
</dbReference>
<comment type="similarity">
    <text evidence="3">Belongs to the prokaryotic molybdopterin-containing oxidoreductase family.</text>
</comment>
<dbReference type="SUPFAM" id="SSF53706">
    <property type="entry name" value="Formate dehydrogenase/DMSO reductase, domains 1-3"/>
    <property type="match status" value="1"/>
</dbReference>
<dbReference type="GO" id="GO:0009061">
    <property type="term" value="P:anaerobic respiration"/>
    <property type="evidence" value="ECO:0007669"/>
    <property type="project" value="TreeGrafter"/>
</dbReference>
<accession>A0A840IK02</accession>
<keyword evidence="4" id="KW-0411">Iron-sulfur</keyword>
<dbReference type="GO" id="GO:0051539">
    <property type="term" value="F:4 iron, 4 sulfur cluster binding"/>
    <property type="evidence" value="ECO:0007669"/>
    <property type="project" value="UniProtKB-KW"/>
</dbReference>
<dbReference type="InterPro" id="IPR006657">
    <property type="entry name" value="MoPterin_dinucl-bd_dom"/>
</dbReference>
<evidence type="ECO:0000256" key="7">
    <source>
        <dbReference type="SAM" id="MobiDB-lite"/>
    </source>
</evidence>
<dbReference type="GO" id="GO:0030151">
    <property type="term" value="F:molybdenum ion binding"/>
    <property type="evidence" value="ECO:0007669"/>
    <property type="project" value="TreeGrafter"/>
</dbReference>
<dbReference type="EMBL" id="JACHNU010000006">
    <property type="protein sequence ID" value="MBB4664258.1"/>
    <property type="molecule type" value="Genomic_DNA"/>
</dbReference>
<dbReference type="GO" id="GO:0008863">
    <property type="term" value="F:formate dehydrogenase (NAD+) activity"/>
    <property type="evidence" value="ECO:0007669"/>
    <property type="project" value="UniProtKB-EC"/>
</dbReference>
<evidence type="ECO:0000256" key="1">
    <source>
        <dbReference type="ARBA" id="ARBA00001966"/>
    </source>
</evidence>
<gene>
    <name evidence="10" type="ORF">BDZ31_003861</name>
</gene>
<feature type="region of interest" description="Disordered" evidence="7">
    <location>
        <begin position="813"/>
        <end position="854"/>
    </location>
</feature>
<dbReference type="Gene3D" id="3.40.228.10">
    <property type="entry name" value="Dimethylsulfoxide Reductase, domain 2"/>
    <property type="match status" value="2"/>
</dbReference>
<feature type="domain" description="Molybdopterin dinucleotide-binding" evidence="9">
    <location>
        <begin position="692"/>
        <end position="794"/>
    </location>
</feature>
<comment type="cofactor">
    <cofactor evidence="1">
        <name>[4Fe-4S] cluster</name>
        <dbReference type="ChEBI" id="CHEBI:49883"/>
    </cofactor>
</comment>
<dbReference type="GO" id="GO:0030313">
    <property type="term" value="C:cell envelope"/>
    <property type="evidence" value="ECO:0007669"/>
    <property type="project" value="UniProtKB-SubCell"/>
</dbReference>
<evidence type="ECO:0000259" key="8">
    <source>
        <dbReference type="Pfam" id="PF00384"/>
    </source>
</evidence>
<evidence type="ECO:0000259" key="9">
    <source>
        <dbReference type="Pfam" id="PF01568"/>
    </source>
</evidence>
<dbReference type="GO" id="GO:0043546">
    <property type="term" value="F:molybdopterin cofactor binding"/>
    <property type="evidence" value="ECO:0007669"/>
    <property type="project" value="InterPro"/>
</dbReference>
<evidence type="ECO:0000256" key="3">
    <source>
        <dbReference type="ARBA" id="ARBA00010312"/>
    </source>
</evidence>
<keyword evidence="4" id="KW-0004">4Fe-4S</keyword>
<keyword evidence="11" id="KW-1185">Reference proteome</keyword>
<keyword evidence="5" id="KW-0479">Metal-binding</keyword>
<keyword evidence="6 10" id="KW-0560">Oxidoreductase</keyword>
<evidence type="ECO:0000256" key="5">
    <source>
        <dbReference type="ARBA" id="ARBA00022723"/>
    </source>
</evidence>
<evidence type="ECO:0000256" key="6">
    <source>
        <dbReference type="ARBA" id="ARBA00023002"/>
    </source>
</evidence>
<reference evidence="10 11" key="1">
    <citation type="submission" date="2020-08" db="EMBL/GenBank/DDBJ databases">
        <title>Genomic Encyclopedia of Archaeal and Bacterial Type Strains, Phase II (KMG-II): from individual species to whole genera.</title>
        <authorList>
            <person name="Goeker M."/>
        </authorList>
    </citation>
    <scope>NUCLEOTIDE SEQUENCE [LARGE SCALE GENOMIC DNA]</scope>
    <source>
        <strain evidence="10 11">DSM 23288</strain>
    </source>
</reference>
<sequence>MAEAHPVGFRWVMKAKERGARVIHVDPRFSRTSQLADRHVAIRAGTDIAFLGGLIRHVLETESYFREYVLHYTNASAIVGEQFQDAEELGGLFSGWDPETGTYDRSTWAYEGGEVAAAAGVREHSTQAFEGKSGMHAGEFKRDETLQHPRCVFQLLKRHYARYTPEMVERICGISHEDFLAVADALVENSGRERTTAFCYAVGWTQHTAGVQMIRAASILQLLLGNFGRPGSGILALRGHASIQGSTDIPTLYDLLPGYLPMPRSRADDLTLEGYITSNGALRGWWSNFDKYAVSLLKAWFGDAARAENDYGFPRLPKISGNHSHFATTMRALDGGLDGFFVMGQNPAVGSQHAGLQRRALARLRWLVVRDLAEIETASFWRDSPEVRSGELRTEEIATEVFLMPAATHVEKEGCFTNTQRLVQFRDKALDPPGDARSELWFMHHLAKRVIARYAGSRRERDWPIANLRWDYPEHGPTREPDVEAVLKEINGYDVADGRPVSTFNELKADGTTACGCWIYAGIFADGVNQARRRDPGAIDDPAGGWVSPEWAWAWPANRRTLYNRASADPDGRPWSERKRFVWWDEEAGRWGGYDVPDFQPDKRPDYRPPEGARGMDAISGAEPFMMMADGRAWLYAPSGLNDGPLPTHYEPIESPVENLLYPQLSSNPTGIRWQRAENPINPTSDPRFPLVATSFRLTEHHTAGGMSRWLPWLAELQPEMFAEIDPVIAADRGIEDGGWMTIVTERAEIEARAHVTDRIKPLRVDGRPLHQIALPWHWGYGGPLPGDSTNDLGLISGDPNVSIQESKAFSCDVRAGRRSRPTTTRLVGAAPPRPPVPTNADDPSAEEPKEAAE</sequence>
<dbReference type="GO" id="GO:0009055">
    <property type="term" value="F:electron transfer activity"/>
    <property type="evidence" value="ECO:0007669"/>
    <property type="project" value="TreeGrafter"/>
</dbReference>
<evidence type="ECO:0000313" key="10">
    <source>
        <dbReference type="EMBL" id="MBB4664258.1"/>
    </source>
</evidence>
<dbReference type="Pfam" id="PF01568">
    <property type="entry name" value="Molydop_binding"/>
    <property type="match status" value="1"/>
</dbReference>
<proteinExistence type="inferred from homology"/>
<dbReference type="PANTHER" id="PTHR43598">
    <property type="entry name" value="TUNGSTEN-CONTAINING FORMYLMETHANOFURAN DEHYDROGENASE 2 SUBUNIT B"/>
    <property type="match status" value="1"/>
</dbReference>
<comment type="caution">
    <text evidence="10">The sequence shown here is derived from an EMBL/GenBank/DDBJ whole genome shotgun (WGS) entry which is preliminary data.</text>
</comment>
<dbReference type="InterPro" id="IPR006656">
    <property type="entry name" value="Mopterin_OxRdtase"/>
</dbReference>